<keyword evidence="1" id="KW-0812">Transmembrane</keyword>
<dbReference type="RefSeq" id="WP_111634824.1">
    <property type="nucleotide sequence ID" value="NZ_QLLR01000019.1"/>
</dbReference>
<gene>
    <name evidence="2" type="ORF">LY11_03405</name>
</gene>
<dbReference type="Pfam" id="PF13571">
    <property type="entry name" value="DUF4133"/>
    <property type="match status" value="1"/>
</dbReference>
<dbReference type="AlphaFoldDB" id="A0A327SHQ7"/>
<evidence type="ECO:0000313" key="3">
    <source>
        <dbReference type="Proteomes" id="UP000249754"/>
    </source>
</evidence>
<dbReference type="EMBL" id="QLLR01000019">
    <property type="protein sequence ID" value="RAJ28085.1"/>
    <property type="molecule type" value="Genomic_DNA"/>
</dbReference>
<sequence>MSSIYQINKGVSKPIMFKGLKGQYIAYLAIGLLLLLLIFAVGYVAGLSVYLLVPTIIILGTALFYVIFRLSYRFGEHGLMKFFAKRSLPHHLKFRSRRLFTHLKHKHYDRSN</sequence>
<keyword evidence="1" id="KW-1133">Transmembrane helix</keyword>
<name>A0A327SHQ7_9SPHI</name>
<accession>A0A327SHQ7</accession>
<reference evidence="2 3" key="1">
    <citation type="submission" date="2018-06" db="EMBL/GenBank/DDBJ databases">
        <title>Genomic Encyclopedia of Archaeal and Bacterial Type Strains, Phase II (KMG-II): from individual species to whole genera.</title>
        <authorList>
            <person name="Goeker M."/>
        </authorList>
    </citation>
    <scope>NUCLEOTIDE SEQUENCE [LARGE SCALE GENOMIC DNA]</scope>
    <source>
        <strain evidence="2 3">DSM 14825</strain>
    </source>
</reference>
<protein>
    <submittedName>
        <fullName evidence="2">Uncharacterized protein DUF4133</fullName>
    </submittedName>
</protein>
<comment type="caution">
    <text evidence="2">The sequence shown here is derived from an EMBL/GenBank/DDBJ whole genome shotgun (WGS) entry which is preliminary data.</text>
</comment>
<dbReference type="OrthoDB" id="1273979at2"/>
<organism evidence="2 3">
    <name type="scientific">Pedobacter cryoconitis</name>
    <dbReference type="NCBI Taxonomy" id="188932"/>
    <lineage>
        <taxon>Bacteria</taxon>
        <taxon>Pseudomonadati</taxon>
        <taxon>Bacteroidota</taxon>
        <taxon>Sphingobacteriia</taxon>
        <taxon>Sphingobacteriales</taxon>
        <taxon>Sphingobacteriaceae</taxon>
        <taxon>Pedobacter</taxon>
    </lineage>
</organism>
<feature type="transmembrane region" description="Helical" evidence="1">
    <location>
        <begin position="51"/>
        <end position="72"/>
    </location>
</feature>
<keyword evidence="1" id="KW-0472">Membrane</keyword>
<evidence type="ECO:0000313" key="2">
    <source>
        <dbReference type="EMBL" id="RAJ28085.1"/>
    </source>
</evidence>
<dbReference type="Proteomes" id="UP000249754">
    <property type="component" value="Unassembled WGS sequence"/>
</dbReference>
<evidence type="ECO:0000256" key="1">
    <source>
        <dbReference type="SAM" id="Phobius"/>
    </source>
</evidence>
<proteinExistence type="predicted"/>
<feature type="transmembrane region" description="Helical" evidence="1">
    <location>
        <begin position="24"/>
        <end position="45"/>
    </location>
</feature>
<dbReference type="InterPro" id="IPR025407">
    <property type="entry name" value="DUF4133"/>
</dbReference>